<evidence type="ECO:0000313" key="12">
    <source>
        <dbReference type="EMBL" id="KAI9257237.1"/>
    </source>
</evidence>
<evidence type="ECO:0000259" key="11">
    <source>
        <dbReference type="PROSITE" id="PS50893"/>
    </source>
</evidence>
<sequence length="1458" mass="164923">MDDDKHNISSPFPSSNYHVPSTTTESVNTTVIVDQNGAKEGTYGEPSGNTVNVEAAIEEYHDMKKELSRISRQSGIVDFEKAGEEGRIAEEIFDLDQFLQGMSYQDKKIGKKPKHLGLIWKDLEVEGEGADAHTIPTVITGLSNLLQPWKFFGVGKSNSKKTILHPVSGFVKEGEMLLVLGRPGAGCTTLLRVLANMRSAYTKIRGSVSFGGIDHATFSKHYRGQVVYMDEEDIHFATLTTRETLEFALRTKTPGNRLPDETRKVFVNKLIYMLGNMLGLAKNLDTTVGGASVRGLSGGERKRLSIAEAMTTQSSINTWDCATRGLDAASALDYVRSLRIMTDVLYKTTVSTLYQASNSIFALYNKVMLLDNGYCIYFGPVEEARPYFEDLGFYCPPRKSTPDFLTGICNPLEREIKPGFTPPETANGMQQRYLESRIYKRMMVELSSYQNKVHEEKPADLFKEAVREEHEKFAPKSHPYTASFYQQVEALTIRQFQLLFKSYEALISRYGTVLILGFVIGSCFYKNPLTGAGAISRAGAVCFTVVCNAFVSHTELVNFMTGRPILEKHKHFAMYRPSAYYLSQVVVDVPVTVVQVLVFQLSAYFLMGLYSDAGRFFTFFIIMCWITFAIIGYFRFFGVITNSFDVANQASCLAFIIFFLYMGYFIVYDAMHPWFFWFHWLDPLAYGFKALLINEMRGQIYSCDGPGSSIPYGPGYDDWTHKICTMKGGNPGENFVLGDDYLRKGLGFEPSWLWAPNFVMLAAFFLFFTTLNMFLVEYLHVGGNGSLTKLYLPGKAPKHRTDEEERERLERQQKVTEQLDSISTGTTFSWHHVNYSVPFKGGPLQLLNDISGIVKPGHLTALMGSSGAGKTTLLDVLARRKTIGKVDGRIYLNNEVLMKDFERITGYCEQMDIHQPAVTVREGMQFSAYLRQDPNVPKSEKDEYIEQIIQLLEMDDIADAQIGEIEQGFGISIEERKRLTIAMELVAKPKLIFLDEPTSGLDAQSSYNIVRFLRKLADAGWPVLCTIHQPSSILFEHFDHLLLLVRGGRTAYYGEIGQGAKTMIDYFESNGGPKCAPDANPAEYILEVVGAGTAAAANQGTRQNWADIWSDSKEAKALEDELESIHNNVDTHPSRIALTYAAPFWTQVYLVFTRLSLVYWRSSSYNLGRFITVVSISLFLGFTFWKLTLTSLDMQSRLFVFFATMILGYMMIILAQPKFMTERLYFRREYASRFYGWVPFAISTILVEIPYILFLCALYMFCLYWTVGLVNTPEACGYFYLMLVLFIFWAVSIGFVLGGVTENPYVAAILDPLVITTVIIFAGMAQTEASLPRFWSSWMYWLDPFHYVMEGLAVNELKTLPVVCNDSDLLKFPPPANQTCGDYLQDFFSSGGTGYITNPDNTFQCEYCTYSTAEEYYTSSFNWHVSHKWRNIGIICVFSAFNILVFTALVYWKRKARR</sequence>
<dbReference type="FunFam" id="3.40.50.300:FF:000054">
    <property type="entry name" value="ABC multidrug transporter atrF"/>
    <property type="match status" value="1"/>
</dbReference>
<dbReference type="Pfam" id="PF01061">
    <property type="entry name" value="ABC2_membrane"/>
    <property type="match status" value="2"/>
</dbReference>
<dbReference type="InterPro" id="IPR003593">
    <property type="entry name" value="AAA+_ATPase"/>
</dbReference>
<dbReference type="SMART" id="SM00382">
    <property type="entry name" value="AAA"/>
    <property type="match status" value="2"/>
</dbReference>
<evidence type="ECO:0000256" key="10">
    <source>
        <dbReference type="SAM" id="Phobius"/>
    </source>
</evidence>
<feature type="transmembrane region" description="Helical" evidence="10">
    <location>
        <begin position="1305"/>
        <end position="1325"/>
    </location>
</feature>
<evidence type="ECO:0000256" key="1">
    <source>
        <dbReference type="ARBA" id="ARBA00004141"/>
    </source>
</evidence>
<feature type="transmembrane region" description="Helical" evidence="10">
    <location>
        <begin position="1432"/>
        <end position="1452"/>
    </location>
</feature>
<feature type="transmembrane region" description="Helical" evidence="10">
    <location>
        <begin position="613"/>
        <end position="634"/>
    </location>
</feature>
<feature type="domain" description="ABC transporter" evidence="11">
    <location>
        <begin position="828"/>
        <end position="1072"/>
    </location>
</feature>
<dbReference type="Pfam" id="PF19055">
    <property type="entry name" value="ABC2_membrane_7"/>
    <property type="match status" value="1"/>
</dbReference>
<reference evidence="12" key="1">
    <citation type="journal article" date="2022" name="IScience">
        <title>Evolution of zygomycete secretomes and the origins of terrestrial fungal ecologies.</title>
        <authorList>
            <person name="Chang Y."/>
            <person name="Wang Y."/>
            <person name="Mondo S."/>
            <person name="Ahrendt S."/>
            <person name="Andreopoulos W."/>
            <person name="Barry K."/>
            <person name="Beard J."/>
            <person name="Benny G.L."/>
            <person name="Blankenship S."/>
            <person name="Bonito G."/>
            <person name="Cuomo C."/>
            <person name="Desiro A."/>
            <person name="Gervers K.A."/>
            <person name="Hundley H."/>
            <person name="Kuo A."/>
            <person name="LaButti K."/>
            <person name="Lang B.F."/>
            <person name="Lipzen A."/>
            <person name="O'Donnell K."/>
            <person name="Pangilinan J."/>
            <person name="Reynolds N."/>
            <person name="Sandor L."/>
            <person name="Smith M.E."/>
            <person name="Tsang A."/>
            <person name="Grigoriev I.V."/>
            <person name="Stajich J.E."/>
            <person name="Spatafora J.W."/>
        </authorList>
    </citation>
    <scope>NUCLEOTIDE SEQUENCE</scope>
    <source>
        <strain evidence="12">RSA 2281</strain>
    </source>
</reference>
<feature type="transmembrane region" description="Helical" evidence="10">
    <location>
        <begin position="1197"/>
        <end position="1215"/>
    </location>
</feature>
<keyword evidence="13" id="KW-1185">Reference proteome</keyword>
<dbReference type="PANTHER" id="PTHR19241">
    <property type="entry name" value="ATP-BINDING CASSETTE TRANSPORTER"/>
    <property type="match status" value="1"/>
</dbReference>
<name>A0AAD5PC70_9FUNG</name>
<dbReference type="GO" id="GO:0016020">
    <property type="term" value="C:membrane"/>
    <property type="evidence" value="ECO:0007669"/>
    <property type="project" value="UniProtKB-SubCell"/>
</dbReference>
<dbReference type="GO" id="GO:0005524">
    <property type="term" value="F:ATP binding"/>
    <property type="evidence" value="ECO:0007669"/>
    <property type="project" value="UniProtKB-KW"/>
</dbReference>
<accession>A0AAD5PC70</accession>
<evidence type="ECO:0000313" key="13">
    <source>
        <dbReference type="Proteomes" id="UP001209540"/>
    </source>
</evidence>
<feature type="region of interest" description="Disordered" evidence="9">
    <location>
        <begin position="1"/>
        <end position="23"/>
    </location>
</feature>
<keyword evidence="6" id="KW-0067">ATP-binding</keyword>
<keyword evidence="3" id="KW-0813">Transport</keyword>
<evidence type="ECO:0000256" key="7">
    <source>
        <dbReference type="ARBA" id="ARBA00022989"/>
    </source>
</evidence>
<gene>
    <name evidence="12" type="ORF">BDA99DRAFT_466358</name>
</gene>
<dbReference type="InterPro" id="IPR029481">
    <property type="entry name" value="ABC_trans_N"/>
</dbReference>
<dbReference type="InterPro" id="IPR043926">
    <property type="entry name" value="ABCG_dom"/>
</dbReference>
<dbReference type="CDD" id="cd03233">
    <property type="entry name" value="ABCG_PDR_domain1"/>
    <property type="match status" value="1"/>
</dbReference>
<dbReference type="InterPro" id="IPR013525">
    <property type="entry name" value="ABC2_TM"/>
</dbReference>
<dbReference type="InterPro" id="IPR027417">
    <property type="entry name" value="P-loop_NTPase"/>
</dbReference>
<evidence type="ECO:0000256" key="5">
    <source>
        <dbReference type="ARBA" id="ARBA00022741"/>
    </source>
</evidence>
<evidence type="ECO:0000256" key="9">
    <source>
        <dbReference type="SAM" id="MobiDB-lite"/>
    </source>
</evidence>
<dbReference type="Gene3D" id="3.40.50.300">
    <property type="entry name" value="P-loop containing nucleotide triphosphate hydrolases"/>
    <property type="match status" value="2"/>
</dbReference>
<comment type="similarity">
    <text evidence="2">Belongs to the ABC transporter superfamily. ABCG family. PDR (TC 3.A.1.205) subfamily.</text>
</comment>
<dbReference type="InterPro" id="IPR010929">
    <property type="entry name" value="PDR_CDR_ABC"/>
</dbReference>
<feature type="transmembrane region" description="Helical" evidence="10">
    <location>
        <begin position="752"/>
        <end position="775"/>
    </location>
</feature>
<reference evidence="12" key="2">
    <citation type="submission" date="2023-02" db="EMBL/GenBank/DDBJ databases">
        <authorList>
            <consortium name="DOE Joint Genome Institute"/>
            <person name="Mondo S.J."/>
            <person name="Chang Y."/>
            <person name="Wang Y."/>
            <person name="Ahrendt S."/>
            <person name="Andreopoulos W."/>
            <person name="Barry K."/>
            <person name="Beard J."/>
            <person name="Benny G.L."/>
            <person name="Blankenship S."/>
            <person name="Bonito G."/>
            <person name="Cuomo C."/>
            <person name="Desiro A."/>
            <person name="Gervers K.A."/>
            <person name="Hundley H."/>
            <person name="Kuo A."/>
            <person name="LaButti K."/>
            <person name="Lang B.F."/>
            <person name="Lipzen A."/>
            <person name="O'Donnell K."/>
            <person name="Pangilinan J."/>
            <person name="Reynolds N."/>
            <person name="Sandor L."/>
            <person name="Smith M.W."/>
            <person name="Tsang A."/>
            <person name="Grigoriev I.V."/>
            <person name="Stajich J.E."/>
            <person name="Spatafora J.W."/>
        </authorList>
    </citation>
    <scope>NUCLEOTIDE SEQUENCE</scope>
    <source>
        <strain evidence="12">RSA 2281</strain>
    </source>
</reference>
<evidence type="ECO:0000256" key="4">
    <source>
        <dbReference type="ARBA" id="ARBA00022692"/>
    </source>
</evidence>
<feature type="domain" description="ABC transporter" evidence="11">
    <location>
        <begin position="149"/>
        <end position="397"/>
    </location>
</feature>
<feature type="transmembrane region" description="Helical" evidence="10">
    <location>
        <begin position="579"/>
        <end position="607"/>
    </location>
</feature>
<keyword evidence="5" id="KW-0547">Nucleotide-binding</keyword>
<dbReference type="InterPro" id="IPR034003">
    <property type="entry name" value="ABCG_PDR_2"/>
</dbReference>
<comment type="caution">
    <text evidence="12">The sequence shown here is derived from an EMBL/GenBank/DDBJ whole genome shotgun (WGS) entry which is preliminary data.</text>
</comment>
<feature type="transmembrane region" description="Helical" evidence="10">
    <location>
        <begin position="1167"/>
        <end position="1185"/>
    </location>
</feature>
<dbReference type="InterPro" id="IPR003439">
    <property type="entry name" value="ABC_transporter-like_ATP-bd"/>
</dbReference>
<dbReference type="SUPFAM" id="SSF52540">
    <property type="entry name" value="P-loop containing nucleoside triphosphate hydrolases"/>
    <property type="match status" value="2"/>
</dbReference>
<comment type="subcellular location">
    <subcellularLocation>
        <location evidence="1">Membrane</location>
        <topology evidence="1">Multi-pass membrane protein</topology>
    </subcellularLocation>
</comment>
<evidence type="ECO:0000256" key="8">
    <source>
        <dbReference type="ARBA" id="ARBA00023136"/>
    </source>
</evidence>
<evidence type="ECO:0000256" key="6">
    <source>
        <dbReference type="ARBA" id="ARBA00022840"/>
    </source>
</evidence>
<dbReference type="GO" id="GO:0016887">
    <property type="term" value="F:ATP hydrolysis activity"/>
    <property type="evidence" value="ECO:0007669"/>
    <property type="project" value="InterPro"/>
</dbReference>
<feature type="compositionally biased region" description="Polar residues" evidence="9">
    <location>
        <begin position="8"/>
        <end position="23"/>
    </location>
</feature>
<feature type="transmembrane region" description="Helical" evidence="10">
    <location>
        <begin position="646"/>
        <end position="668"/>
    </location>
</feature>
<dbReference type="Pfam" id="PF06422">
    <property type="entry name" value="PDR_CDR"/>
    <property type="match status" value="2"/>
</dbReference>
<keyword evidence="4 10" id="KW-0812">Transmembrane</keyword>
<proteinExistence type="inferred from homology"/>
<dbReference type="PROSITE" id="PS50893">
    <property type="entry name" value="ABC_TRANSPORTER_2"/>
    <property type="match status" value="2"/>
</dbReference>
<dbReference type="EMBL" id="JAIXMP010000020">
    <property type="protein sequence ID" value="KAI9257237.1"/>
    <property type="molecule type" value="Genomic_DNA"/>
</dbReference>
<evidence type="ECO:0000256" key="2">
    <source>
        <dbReference type="ARBA" id="ARBA00006012"/>
    </source>
</evidence>
<dbReference type="Proteomes" id="UP001209540">
    <property type="component" value="Unassembled WGS sequence"/>
</dbReference>
<dbReference type="GO" id="GO:0140359">
    <property type="term" value="F:ABC-type transporter activity"/>
    <property type="evidence" value="ECO:0007669"/>
    <property type="project" value="InterPro"/>
</dbReference>
<organism evidence="12 13">
    <name type="scientific">Phascolomyces articulosus</name>
    <dbReference type="NCBI Taxonomy" id="60185"/>
    <lineage>
        <taxon>Eukaryota</taxon>
        <taxon>Fungi</taxon>
        <taxon>Fungi incertae sedis</taxon>
        <taxon>Mucoromycota</taxon>
        <taxon>Mucoromycotina</taxon>
        <taxon>Mucoromycetes</taxon>
        <taxon>Mucorales</taxon>
        <taxon>Lichtheimiaceae</taxon>
        <taxon>Phascolomyces</taxon>
    </lineage>
</organism>
<dbReference type="CDD" id="cd03232">
    <property type="entry name" value="ABCG_PDR_domain2"/>
    <property type="match status" value="1"/>
</dbReference>
<evidence type="ECO:0000256" key="3">
    <source>
        <dbReference type="ARBA" id="ARBA00022448"/>
    </source>
</evidence>
<keyword evidence="7 10" id="KW-1133">Transmembrane helix</keyword>
<dbReference type="Pfam" id="PF14510">
    <property type="entry name" value="ABC_trans_N"/>
    <property type="match status" value="1"/>
</dbReference>
<keyword evidence="8 10" id="KW-0472">Membrane</keyword>
<dbReference type="Pfam" id="PF00005">
    <property type="entry name" value="ABC_tran"/>
    <property type="match status" value="2"/>
</dbReference>
<dbReference type="PROSITE" id="PS00211">
    <property type="entry name" value="ABC_TRANSPORTER_1"/>
    <property type="match status" value="1"/>
</dbReference>
<protein>
    <submittedName>
        <fullName evidence="12">ABC-2 type transporter-domain-containing protein</fullName>
    </submittedName>
</protein>
<feature type="transmembrane region" description="Helical" evidence="10">
    <location>
        <begin position="1278"/>
        <end position="1298"/>
    </location>
</feature>
<feature type="transmembrane region" description="Helical" evidence="10">
    <location>
        <begin position="1236"/>
        <end position="1266"/>
    </location>
</feature>
<feature type="transmembrane region" description="Helical" evidence="10">
    <location>
        <begin position="507"/>
        <end position="525"/>
    </location>
</feature>
<dbReference type="InterPro" id="IPR034001">
    <property type="entry name" value="ABCG_PDR_1"/>
</dbReference>
<dbReference type="InterPro" id="IPR017871">
    <property type="entry name" value="ABC_transporter-like_CS"/>
</dbReference>